<keyword evidence="3 8" id="KW-1134">Transmembrane beta strand</keyword>
<dbReference type="FunFam" id="2.170.130.10:FF:000024">
    <property type="entry name" value="Outer membrane protein"/>
    <property type="match status" value="1"/>
</dbReference>
<dbReference type="Gene3D" id="2.60.40.1120">
    <property type="entry name" value="Carboxypeptidase-like, regulatory domain"/>
    <property type="match status" value="1"/>
</dbReference>
<evidence type="ECO:0000259" key="12">
    <source>
        <dbReference type="Pfam" id="PF07715"/>
    </source>
</evidence>
<reference evidence="13 14" key="1">
    <citation type="submission" date="2018-04" db="EMBL/GenBank/DDBJ databases">
        <title>Genomic Encyclopedia of Type Strains, Phase IV (KMG-IV): sequencing the most valuable type-strain genomes for metagenomic binning, comparative biology and taxonomic classification.</title>
        <authorList>
            <person name="Goeker M."/>
        </authorList>
    </citation>
    <scope>NUCLEOTIDE SEQUENCE [LARGE SCALE GENOMIC DNA]</scope>
    <source>
        <strain evidence="13 14">DSM 100231</strain>
    </source>
</reference>
<evidence type="ECO:0000256" key="9">
    <source>
        <dbReference type="RuleBase" id="RU003357"/>
    </source>
</evidence>
<dbReference type="NCBIfam" id="TIGR04057">
    <property type="entry name" value="SusC_RagA_signa"/>
    <property type="match status" value="1"/>
</dbReference>
<evidence type="ECO:0000256" key="3">
    <source>
        <dbReference type="ARBA" id="ARBA00022452"/>
    </source>
</evidence>
<evidence type="ECO:0000256" key="8">
    <source>
        <dbReference type="PROSITE-ProRule" id="PRU01360"/>
    </source>
</evidence>
<dbReference type="OrthoDB" id="9768177at2"/>
<keyword evidence="5 9" id="KW-0798">TonB box</keyword>
<name>A0A2U1B507_9BACT</name>
<dbReference type="Proteomes" id="UP000245466">
    <property type="component" value="Unassembled WGS sequence"/>
</dbReference>
<dbReference type="Pfam" id="PF13715">
    <property type="entry name" value="CarbopepD_reg_2"/>
    <property type="match status" value="1"/>
</dbReference>
<dbReference type="InterPro" id="IPR008969">
    <property type="entry name" value="CarboxyPept-like_regulatory"/>
</dbReference>
<keyword evidence="10" id="KW-0732">Signal</keyword>
<organism evidence="13 14">
    <name type="scientific">Pontibacter virosus</name>
    <dbReference type="NCBI Taxonomy" id="1765052"/>
    <lineage>
        <taxon>Bacteria</taxon>
        <taxon>Pseudomonadati</taxon>
        <taxon>Bacteroidota</taxon>
        <taxon>Cytophagia</taxon>
        <taxon>Cytophagales</taxon>
        <taxon>Hymenobacteraceae</taxon>
        <taxon>Pontibacter</taxon>
    </lineage>
</organism>
<keyword evidence="6 8" id="KW-0472">Membrane</keyword>
<dbReference type="InterPro" id="IPR037066">
    <property type="entry name" value="Plug_dom_sf"/>
</dbReference>
<dbReference type="InterPro" id="IPR023997">
    <property type="entry name" value="TonB-dep_OMP_SusC/RagA_CS"/>
</dbReference>
<feature type="signal peptide" evidence="10">
    <location>
        <begin position="1"/>
        <end position="23"/>
    </location>
</feature>
<dbReference type="RefSeq" id="WP_116541431.1">
    <property type="nucleotide sequence ID" value="NZ_QEKI01000001.1"/>
</dbReference>
<evidence type="ECO:0000259" key="11">
    <source>
        <dbReference type="Pfam" id="PF00593"/>
    </source>
</evidence>
<dbReference type="SUPFAM" id="SSF56935">
    <property type="entry name" value="Porins"/>
    <property type="match status" value="1"/>
</dbReference>
<dbReference type="NCBIfam" id="TIGR04056">
    <property type="entry name" value="OMP_RagA_SusC"/>
    <property type="match status" value="1"/>
</dbReference>
<dbReference type="InterPro" id="IPR036942">
    <property type="entry name" value="Beta-barrel_TonB_sf"/>
</dbReference>
<dbReference type="Pfam" id="PF00593">
    <property type="entry name" value="TonB_dep_Rec_b-barrel"/>
    <property type="match status" value="1"/>
</dbReference>
<comment type="similarity">
    <text evidence="8 9">Belongs to the TonB-dependent receptor family.</text>
</comment>
<evidence type="ECO:0000256" key="7">
    <source>
        <dbReference type="ARBA" id="ARBA00023237"/>
    </source>
</evidence>
<feature type="domain" description="TonB-dependent receptor-like beta-barrel" evidence="11">
    <location>
        <begin position="435"/>
        <end position="844"/>
    </location>
</feature>
<evidence type="ECO:0000313" key="14">
    <source>
        <dbReference type="Proteomes" id="UP000245466"/>
    </source>
</evidence>
<evidence type="ECO:0000256" key="2">
    <source>
        <dbReference type="ARBA" id="ARBA00022448"/>
    </source>
</evidence>
<keyword evidence="2 8" id="KW-0813">Transport</keyword>
<keyword evidence="14" id="KW-1185">Reference proteome</keyword>
<feature type="domain" description="TonB-dependent receptor plug" evidence="12">
    <location>
        <begin position="141"/>
        <end position="250"/>
    </location>
</feature>
<dbReference type="AlphaFoldDB" id="A0A2U1B507"/>
<protein>
    <submittedName>
        <fullName evidence="13">TonB-linked SusC/RagA family outer membrane protein</fullName>
    </submittedName>
</protein>
<dbReference type="Gene3D" id="2.40.170.20">
    <property type="entry name" value="TonB-dependent receptor, beta-barrel domain"/>
    <property type="match status" value="1"/>
</dbReference>
<evidence type="ECO:0000256" key="6">
    <source>
        <dbReference type="ARBA" id="ARBA00023136"/>
    </source>
</evidence>
<feature type="chain" id="PRO_5015663673" evidence="10">
    <location>
        <begin position="24"/>
        <end position="1083"/>
    </location>
</feature>
<evidence type="ECO:0000256" key="4">
    <source>
        <dbReference type="ARBA" id="ARBA00022692"/>
    </source>
</evidence>
<dbReference type="InterPro" id="IPR012910">
    <property type="entry name" value="Plug_dom"/>
</dbReference>
<dbReference type="GO" id="GO:0009279">
    <property type="term" value="C:cell outer membrane"/>
    <property type="evidence" value="ECO:0007669"/>
    <property type="project" value="UniProtKB-SubCell"/>
</dbReference>
<dbReference type="PROSITE" id="PS52016">
    <property type="entry name" value="TONB_DEPENDENT_REC_3"/>
    <property type="match status" value="1"/>
</dbReference>
<evidence type="ECO:0000256" key="10">
    <source>
        <dbReference type="SAM" id="SignalP"/>
    </source>
</evidence>
<sequence length="1083" mass="119746">MKRSTKLPILFLLAASMSVPVYGQVLADLRVSNPERQVERTTPKSYRQASVVQGKVTSDKGESLPGVSVILKGTSIGASTDQDGNYKLNLPNTSGTLVFAYIGYVRQEVPIEGKATINVVLQEDAKALEEVVVVGYGTQKKANLTGAVSTVDSKALDSRPVQNVGQALQGLVPGLNLQTAGLGGELNQTLNFNIRGAGTIGAGSTSSPLVLIDGMEGNLNAINPQDIETITVLKDAAAASIYGSRAPFGVILITTKKGKAGKTSVGYTNNFRSTSPIGLPTMMDSHTFALYWNEAAANDGEGPKFSDEVLDRIVKFQRGEIGYGTVPNANGDRYEYYAGSHANTDWFKEQYKSSAFSQDHAVSVNGGTENTQFFASAGYLDQEGLSRYGGDEFQRYTLTGKISTTLSKYAKFNYTSRYIREDYTKATHLTDLFYHNVARRWPTVPARDPNGHFTDPSEIAQLVDGGRVNDQTDWLYQQGELRITPAKGWNVVANANYRIMNSNYHSDVTPAYSYDVNQNPYPVSVGWNSAGFSSVYEYARKDNFLTTNIYSDYQFNIRDSHQFKILGGFNSELMKYRTIGASRTGLITPSLPTISTATNDSRATEGQYQHWATAGFFSRLNYDYKGRYLLELNARYDGTSRFTRDKRWNLFPSVSAGWNIAEESFWVFDDVIQMFKIRGSYGELGNQNTSNWYPFYPTMPVGVNNGGWLVNGQRPNTASAPGLVSSLLTWERVTSWNAGIDLSLLRNRLFINADYFERKTFDMVGPAPELPVVLGTAVPQINNADMESYGFEIEAKWQDRIGEFGYGIRAVLSDDQQRVTNYPNPTGNISQWYAGRKVGEIWGYTTVGIAKTKEEMEAHLAVANQNGMGNNWGAGDIMYADLNGDGKINGGAGILEDTGDRSIIGNSAARYRYSMDFTGEWKGFDVRVFLQGVGKRDYMPNGPYFWGASGGMWQSAGFTEHMDFFRDENSGMVEAGVAGVNKDSYFPKPYFNTGKNQQTQTRYLQNAAYMRLKNLQIGYTIPHRFTSIAGVSRARVYVSGENLLTFTKMISIFDPETVALSGWNDGKTYPLAKVYSFGLSVNF</sequence>
<dbReference type="SUPFAM" id="SSF49464">
    <property type="entry name" value="Carboxypeptidase regulatory domain-like"/>
    <property type="match status" value="1"/>
</dbReference>
<keyword evidence="7 8" id="KW-0998">Cell outer membrane</keyword>
<comment type="caution">
    <text evidence="13">The sequence shown here is derived from an EMBL/GenBank/DDBJ whole genome shotgun (WGS) entry which is preliminary data.</text>
</comment>
<evidence type="ECO:0000313" key="13">
    <source>
        <dbReference type="EMBL" id="PVY43759.1"/>
    </source>
</evidence>
<dbReference type="InterPro" id="IPR023996">
    <property type="entry name" value="TonB-dep_OMP_SusC/RagA"/>
</dbReference>
<proteinExistence type="inferred from homology"/>
<evidence type="ECO:0000256" key="5">
    <source>
        <dbReference type="ARBA" id="ARBA00023077"/>
    </source>
</evidence>
<dbReference type="InterPro" id="IPR039426">
    <property type="entry name" value="TonB-dep_rcpt-like"/>
</dbReference>
<dbReference type="Pfam" id="PF07715">
    <property type="entry name" value="Plug"/>
    <property type="match status" value="1"/>
</dbReference>
<dbReference type="EMBL" id="QEKI01000001">
    <property type="protein sequence ID" value="PVY43759.1"/>
    <property type="molecule type" value="Genomic_DNA"/>
</dbReference>
<keyword evidence="4 8" id="KW-0812">Transmembrane</keyword>
<evidence type="ECO:0000256" key="1">
    <source>
        <dbReference type="ARBA" id="ARBA00004571"/>
    </source>
</evidence>
<dbReference type="Gene3D" id="2.170.130.10">
    <property type="entry name" value="TonB-dependent receptor, plug domain"/>
    <property type="match status" value="1"/>
</dbReference>
<dbReference type="InterPro" id="IPR000531">
    <property type="entry name" value="Beta-barrel_TonB"/>
</dbReference>
<accession>A0A2U1B507</accession>
<comment type="subcellular location">
    <subcellularLocation>
        <location evidence="1 8">Cell outer membrane</location>
        <topology evidence="1 8">Multi-pass membrane protein</topology>
    </subcellularLocation>
</comment>
<gene>
    <name evidence="13" type="ORF">C8E01_101115</name>
</gene>